<evidence type="ECO:0000256" key="1">
    <source>
        <dbReference type="ARBA" id="ARBA00006484"/>
    </source>
</evidence>
<protein>
    <recommendedName>
        <fullName evidence="6">Short-chain dehydrogenase</fullName>
    </recommendedName>
</protein>
<dbReference type="GO" id="GO:0016491">
    <property type="term" value="F:oxidoreductase activity"/>
    <property type="evidence" value="ECO:0007669"/>
    <property type="project" value="UniProtKB-KW"/>
</dbReference>
<dbReference type="PIRSF" id="PIRSF000126">
    <property type="entry name" value="11-beta-HSD1"/>
    <property type="match status" value="1"/>
</dbReference>
<dbReference type="KEGG" id="fli:Fleli_0723"/>
<reference evidence="5" key="1">
    <citation type="submission" date="2012-06" db="EMBL/GenBank/DDBJ databases">
        <title>The complete genome of Flexibacter litoralis DSM 6794.</title>
        <authorList>
            <person name="Lucas S."/>
            <person name="Copeland A."/>
            <person name="Lapidus A."/>
            <person name="Glavina del Rio T."/>
            <person name="Dalin E."/>
            <person name="Tice H."/>
            <person name="Bruce D."/>
            <person name="Goodwin L."/>
            <person name="Pitluck S."/>
            <person name="Peters L."/>
            <person name="Ovchinnikova G."/>
            <person name="Lu M."/>
            <person name="Kyrpides N."/>
            <person name="Mavromatis K."/>
            <person name="Ivanova N."/>
            <person name="Brettin T."/>
            <person name="Detter J.C."/>
            <person name="Han C."/>
            <person name="Larimer F."/>
            <person name="Land M."/>
            <person name="Hauser L."/>
            <person name="Markowitz V."/>
            <person name="Cheng J.-F."/>
            <person name="Hugenholtz P."/>
            <person name="Woyke T."/>
            <person name="Wu D."/>
            <person name="Spring S."/>
            <person name="Lang E."/>
            <person name="Kopitz M."/>
            <person name="Brambilla E."/>
            <person name="Klenk H.-P."/>
            <person name="Eisen J.A."/>
        </authorList>
    </citation>
    <scope>NUCLEOTIDE SEQUENCE [LARGE SCALE GENOMIC DNA]</scope>
    <source>
        <strain evidence="5">ATCC 23117 / DSM 6794 / NBRC 15988 / NCIMB 1366 / Sio-4</strain>
    </source>
</reference>
<gene>
    <name evidence="4" type="ordered locus">Fleli_0723</name>
</gene>
<sequence length="258" mass="28384">MKAALITGASSGIGLELAHIMAKEKHNLVLVARSIDKLNQLAEELIQTQGIKVTTYKADLSNSEEIENLYKQTQEDGIEISYLINNAGFGEYGKFIENDWQKINSMMQLNMVSLVHLTNLFSKNMISSKFGKIMNVASTAAFQPIPYMAIYAATKSFVLSFSEAIASELKDHGITVTALCPGMTGTGFVDAANMEDTKFFDKAKQNMATPEEVAEYGYEAMMKGKTVAVHGVINSLMAQSARFLPRDLITTITKKLQE</sequence>
<dbReference type="PANTHER" id="PTHR42901:SF1">
    <property type="entry name" value="ALCOHOL DEHYDROGENASE"/>
    <property type="match status" value="1"/>
</dbReference>
<dbReference type="PRINTS" id="PR00080">
    <property type="entry name" value="SDRFAMILY"/>
</dbReference>
<dbReference type="InterPro" id="IPR002347">
    <property type="entry name" value="SDR_fam"/>
</dbReference>
<dbReference type="SUPFAM" id="SSF51735">
    <property type="entry name" value="NAD(P)-binding Rossmann-fold domains"/>
    <property type="match status" value="1"/>
</dbReference>
<dbReference type="RefSeq" id="WP_014796642.1">
    <property type="nucleotide sequence ID" value="NC_018018.1"/>
</dbReference>
<dbReference type="HOGENOM" id="CLU_010194_2_1_10"/>
<comment type="similarity">
    <text evidence="1 3">Belongs to the short-chain dehydrogenases/reductases (SDR) family.</text>
</comment>
<dbReference type="InterPro" id="IPR020904">
    <property type="entry name" value="Sc_DH/Rdtase_CS"/>
</dbReference>
<dbReference type="InterPro" id="IPR036291">
    <property type="entry name" value="NAD(P)-bd_dom_sf"/>
</dbReference>
<dbReference type="Proteomes" id="UP000006054">
    <property type="component" value="Chromosome"/>
</dbReference>
<accession>I4AGU8</accession>
<dbReference type="OrthoDB" id="9808814at2"/>
<dbReference type="PANTHER" id="PTHR42901">
    <property type="entry name" value="ALCOHOL DEHYDROGENASE"/>
    <property type="match status" value="1"/>
</dbReference>
<keyword evidence="5" id="KW-1185">Reference proteome</keyword>
<dbReference type="PROSITE" id="PS00061">
    <property type="entry name" value="ADH_SHORT"/>
    <property type="match status" value="1"/>
</dbReference>
<dbReference type="PATRIC" id="fig|880071.3.peg.694"/>
<name>I4AGU8_BERLS</name>
<dbReference type="AlphaFoldDB" id="I4AGU8"/>
<evidence type="ECO:0000256" key="3">
    <source>
        <dbReference type="RuleBase" id="RU000363"/>
    </source>
</evidence>
<evidence type="ECO:0000313" key="5">
    <source>
        <dbReference type="Proteomes" id="UP000006054"/>
    </source>
</evidence>
<keyword evidence="2" id="KW-0560">Oxidoreductase</keyword>
<evidence type="ECO:0000256" key="2">
    <source>
        <dbReference type="ARBA" id="ARBA00023002"/>
    </source>
</evidence>
<dbReference type="CDD" id="cd05233">
    <property type="entry name" value="SDR_c"/>
    <property type="match status" value="1"/>
</dbReference>
<evidence type="ECO:0000313" key="4">
    <source>
        <dbReference type="EMBL" id="AFM03183.1"/>
    </source>
</evidence>
<dbReference type="STRING" id="880071.Fleli_0723"/>
<dbReference type="Gene3D" id="3.40.50.720">
    <property type="entry name" value="NAD(P)-binding Rossmann-like Domain"/>
    <property type="match status" value="1"/>
</dbReference>
<dbReference type="PRINTS" id="PR00081">
    <property type="entry name" value="GDHRDH"/>
</dbReference>
<proteinExistence type="inferred from homology"/>
<dbReference type="EMBL" id="CP003345">
    <property type="protein sequence ID" value="AFM03183.1"/>
    <property type="molecule type" value="Genomic_DNA"/>
</dbReference>
<dbReference type="eggNOG" id="COG0300">
    <property type="taxonomic scope" value="Bacteria"/>
</dbReference>
<organism evidence="4 5">
    <name type="scientific">Bernardetia litoralis (strain ATCC 23117 / DSM 6794 / NBRC 15988 / NCIMB 1366 / Fx l1 / Sio-4)</name>
    <name type="common">Flexibacter litoralis</name>
    <dbReference type="NCBI Taxonomy" id="880071"/>
    <lineage>
        <taxon>Bacteria</taxon>
        <taxon>Pseudomonadati</taxon>
        <taxon>Bacteroidota</taxon>
        <taxon>Cytophagia</taxon>
        <taxon>Cytophagales</taxon>
        <taxon>Bernardetiaceae</taxon>
        <taxon>Bernardetia</taxon>
    </lineage>
</organism>
<dbReference type="Pfam" id="PF00106">
    <property type="entry name" value="adh_short"/>
    <property type="match status" value="1"/>
</dbReference>
<evidence type="ECO:0008006" key="6">
    <source>
        <dbReference type="Google" id="ProtNLM"/>
    </source>
</evidence>